<gene>
    <name evidence="1" type="ORF">MRB53_004084</name>
</gene>
<evidence type="ECO:0000313" key="1">
    <source>
        <dbReference type="EMBL" id="KAJ8651061.1"/>
    </source>
</evidence>
<organism evidence="1 2">
    <name type="scientific">Persea americana</name>
    <name type="common">Avocado</name>
    <dbReference type="NCBI Taxonomy" id="3435"/>
    <lineage>
        <taxon>Eukaryota</taxon>
        <taxon>Viridiplantae</taxon>
        <taxon>Streptophyta</taxon>
        <taxon>Embryophyta</taxon>
        <taxon>Tracheophyta</taxon>
        <taxon>Spermatophyta</taxon>
        <taxon>Magnoliopsida</taxon>
        <taxon>Magnoliidae</taxon>
        <taxon>Laurales</taxon>
        <taxon>Lauraceae</taxon>
        <taxon>Persea</taxon>
    </lineage>
</organism>
<keyword evidence="2" id="KW-1185">Reference proteome</keyword>
<protein>
    <submittedName>
        <fullName evidence="1">Uncharacterized protein</fullName>
    </submittedName>
</protein>
<proteinExistence type="predicted"/>
<comment type="caution">
    <text evidence="1">The sequence shown here is derived from an EMBL/GenBank/DDBJ whole genome shotgun (WGS) entry which is preliminary data.</text>
</comment>
<dbReference type="EMBL" id="CM056809">
    <property type="protein sequence ID" value="KAJ8651061.1"/>
    <property type="molecule type" value="Genomic_DNA"/>
</dbReference>
<name>A0ACC2MZE4_PERAE</name>
<dbReference type="Proteomes" id="UP001234297">
    <property type="component" value="Chromosome 1"/>
</dbReference>
<sequence>MEKQAEELLCEAARSGDCNKVVELVESGGADVSYFDEHGLTPLMHAARAGHSAIVKTLLEAGAPWNALSPSNLSAGDFAMEHSHQDAFDLLLNAGIQAELVLGTIERVKNKDGRDVDGDYLEERVSFSEDKLMDSNSKAIMMAWEKPLMEAHAKAICCGGGHVLNVGFGMGLVDVAIQQYGPVKHTIVEAHPDVYERMIRSGWGEKENVKIIFGRWQDVISQLESYDGIFFDTYGEYYEDLREFHQHLPKLLKPGGIYSFFNGLCGGLGKFDFRIRMASNLDQWQKDPFFSAAEEVQDSADRMESKYRRWIHGKGDVVDSSSDDLRRELQTTLGTTKWQLEEFEHAVQSSYTSLLADEAKTRHRQFAVAIESQVSKIESSLRDAVIQDGQKELPWVQLDEGERDELAMFLIGSMTEGVQVGTSAGKGGQGMDLGLVMEEGKLESSKDLRHSDELGLHEKREEERQGHMRSVSAGGDLCALKIVVANDGSRAHGVSSDGRKGLAFPRIASFSDFIKSMESASQPKRSKNAFKKEKSRDCLKAMDMEPLRPHHLSQGINACFERTKTCLKTCDGSYDKQLYGWLGAFQRQIQRSQYQFQYSRAYHKMMFWVVLIIFLIVVFALSLKEL</sequence>
<reference evidence="1 2" key="1">
    <citation type="journal article" date="2022" name="Hortic Res">
        <title>A haplotype resolved chromosomal level avocado genome allows analysis of novel avocado genes.</title>
        <authorList>
            <person name="Nath O."/>
            <person name="Fletcher S.J."/>
            <person name="Hayward A."/>
            <person name="Shaw L.M."/>
            <person name="Masouleh A.K."/>
            <person name="Furtado A."/>
            <person name="Henry R.J."/>
            <person name="Mitter N."/>
        </authorList>
    </citation>
    <scope>NUCLEOTIDE SEQUENCE [LARGE SCALE GENOMIC DNA]</scope>
    <source>
        <strain evidence="2">cv. Hass</strain>
    </source>
</reference>
<evidence type="ECO:0000313" key="2">
    <source>
        <dbReference type="Proteomes" id="UP001234297"/>
    </source>
</evidence>
<accession>A0ACC2MZE4</accession>